<protein>
    <submittedName>
        <fullName evidence="9">WH1 domain-containing protein</fullName>
    </submittedName>
</protein>
<dbReference type="InterPro" id="IPR036936">
    <property type="entry name" value="CRIB_dom_sf"/>
</dbReference>
<dbReference type="Gene3D" id="2.30.29.30">
    <property type="entry name" value="Pleckstrin-homology domain (PH domain)/Phosphotyrosine-binding domain (PTB)"/>
    <property type="match status" value="1"/>
</dbReference>
<evidence type="ECO:0000313" key="9">
    <source>
        <dbReference type="WBParaSite" id="SPAL_0001341800.1"/>
    </source>
</evidence>
<feature type="compositionally biased region" description="Acidic residues" evidence="4">
    <location>
        <begin position="579"/>
        <end position="593"/>
    </location>
</feature>
<accession>A0A0N5C643</accession>
<feature type="compositionally biased region" description="Polar residues" evidence="4">
    <location>
        <begin position="342"/>
        <end position="362"/>
    </location>
</feature>
<dbReference type="Pfam" id="PF02205">
    <property type="entry name" value="WH2"/>
    <property type="match status" value="2"/>
</dbReference>
<dbReference type="SUPFAM" id="SSF50729">
    <property type="entry name" value="PH domain-like"/>
    <property type="match status" value="1"/>
</dbReference>
<keyword evidence="8" id="KW-1185">Reference proteome</keyword>
<dbReference type="Proteomes" id="UP000046392">
    <property type="component" value="Unplaced"/>
</dbReference>
<dbReference type="SMART" id="SM00461">
    <property type="entry name" value="WH1"/>
    <property type="match status" value="1"/>
</dbReference>
<keyword evidence="3" id="KW-0539">Nucleus</keyword>
<evidence type="ECO:0000256" key="2">
    <source>
        <dbReference type="ARBA" id="ARBA00022737"/>
    </source>
</evidence>
<evidence type="ECO:0000313" key="8">
    <source>
        <dbReference type="Proteomes" id="UP000046392"/>
    </source>
</evidence>
<feature type="compositionally biased region" description="Polar residues" evidence="4">
    <location>
        <begin position="440"/>
        <end position="452"/>
    </location>
</feature>
<feature type="region of interest" description="Disordered" evidence="4">
    <location>
        <begin position="573"/>
        <end position="593"/>
    </location>
</feature>
<evidence type="ECO:0000256" key="1">
    <source>
        <dbReference type="ARBA" id="ARBA00004123"/>
    </source>
</evidence>
<feature type="compositionally biased region" description="Polar residues" evidence="4">
    <location>
        <begin position="390"/>
        <end position="404"/>
    </location>
</feature>
<sequence>MYQKGYGTMQKSRRLQNNGSKILKDEENQTLFRLCGPNAISLAAGVCQLLRSSPKPNSVWEVVSPGVIVFCKDYERRLYCLRLYCLAREELIWEQIMYVNFMPEYLWNKKNMLVFEGEKCMFCLNFTSDAEAGIFYDHFQRRLMKEKENAAKATKSQDIKLQSTNQGSVISHSTGISAMGAVPFYSPTQKTSTLFGNGKDEKKGKKKEKGRKICKEDISFPSNFQRIAHIGFDQHSGFQHTVSDSSAIDDSVKDVIKAAGFNPDNMNHDEIKFAKEFVSNYDPFDPNKYRSSSNDPFNAWGDVPSINRYSTSQTNYHESSYNPPVTHKKNMAPVPAYNVKSNTPNYYNSNQYPHNIQTSQPVQGKYYNDFNNSTQRTTPAPPPPIRKDINNFQNEISGKATNNDMMPIRTAPTAPKRPTNMPPPPPVKSNRPPPPPPVLQSLNPISTKQSPAPTIPSSGGSCAPPPPPLPPPGLLKNPTSPQKPQPPTNNGRGDLLAEIQNGKTLRKVEQNSSEGGKTNNTRDDLLAQIQRGTNLRHVESSDNEVQNRKSSTNIYQAEGIAGALARALEERRKNMVASDSEDSVSDNDEWDSD</sequence>
<dbReference type="InterPro" id="IPR011993">
    <property type="entry name" value="PH-like_dom_sf"/>
</dbReference>
<evidence type="ECO:0000259" key="5">
    <source>
        <dbReference type="PROSITE" id="PS50108"/>
    </source>
</evidence>
<evidence type="ECO:0000259" key="6">
    <source>
        <dbReference type="PROSITE" id="PS50229"/>
    </source>
</evidence>
<feature type="domain" description="WH2" evidence="7">
    <location>
        <begin position="491"/>
        <end position="508"/>
    </location>
</feature>
<dbReference type="AlphaFoldDB" id="A0A0N5C643"/>
<dbReference type="Gene3D" id="3.90.810.10">
    <property type="entry name" value="CRIB domain"/>
    <property type="match status" value="2"/>
</dbReference>
<feature type="compositionally biased region" description="Pro residues" evidence="4">
    <location>
        <begin position="420"/>
        <end position="438"/>
    </location>
</feature>
<feature type="region of interest" description="Disordered" evidence="4">
    <location>
        <begin position="193"/>
        <end position="212"/>
    </location>
</feature>
<dbReference type="GO" id="GO:0005634">
    <property type="term" value="C:nucleus"/>
    <property type="evidence" value="ECO:0007669"/>
    <property type="project" value="UniProtKB-SubCell"/>
</dbReference>
<feature type="domain" description="WH2" evidence="7">
    <location>
        <begin position="521"/>
        <end position="538"/>
    </location>
</feature>
<dbReference type="SMART" id="SM00285">
    <property type="entry name" value="PBD"/>
    <property type="match status" value="1"/>
</dbReference>
<dbReference type="InterPro" id="IPR000095">
    <property type="entry name" value="CRIB_dom"/>
</dbReference>
<dbReference type="SMART" id="SM00246">
    <property type="entry name" value="WH2"/>
    <property type="match status" value="2"/>
</dbReference>
<feature type="domain" description="WH1" evidence="6">
    <location>
        <begin position="34"/>
        <end position="146"/>
    </location>
</feature>
<dbReference type="PROSITE" id="PS50229">
    <property type="entry name" value="WH1"/>
    <property type="match status" value="1"/>
</dbReference>
<dbReference type="WBParaSite" id="SPAL_0001341800.1">
    <property type="protein sequence ID" value="SPAL_0001341800.1"/>
    <property type="gene ID" value="SPAL_0001341800"/>
</dbReference>
<feature type="compositionally biased region" description="Pro residues" evidence="4">
    <location>
        <begin position="463"/>
        <end position="473"/>
    </location>
</feature>
<dbReference type="STRING" id="174720.A0A0N5C643"/>
<dbReference type="InterPro" id="IPR003124">
    <property type="entry name" value="WH2_dom"/>
</dbReference>
<dbReference type="GO" id="GO:0003779">
    <property type="term" value="F:actin binding"/>
    <property type="evidence" value="ECO:0007669"/>
    <property type="project" value="InterPro"/>
</dbReference>
<dbReference type="Pfam" id="PF00568">
    <property type="entry name" value="WH1"/>
    <property type="match status" value="1"/>
</dbReference>
<dbReference type="PROSITE" id="PS50108">
    <property type="entry name" value="CRIB"/>
    <property type="match status" value="1"/>
</dbReference>
<feature type="compositionally biased region" description="Polar residues" evidence="4">
    <location>
        <begin position="510"/>
        <end position="519"/>
    </location>
</feature>
<feature type="domain" description="CRIB" evidence="5">
    <location>
        <begin position="218"/>
        <end position="231"/>
    </location>
</feature>
<organism evidence="8 9">
    <name type="scientific">Strongyloides papillosus</name>
    <name type="common">Intestinal threadworm</name>
    <dbReference type="NCBI Taxonomy" id="174720"/>
    <lineage>
        <taxon>Eukaryota</taxon>
        <taxon>Metazoa</taxon>
        <taxon>Ecdysozoa</taxon>
        <taxon>Nematoda</taxon>
        <taxon>Chromadorea</taxon>
        <taxon>Rhabditida</taxon>
        <taxon>Tylenchina</taxon>
        <taxon>Panagrolaimomorpha</taxon>
        <taxon>Strongyloidoidea</taxon>
        <taxon>Strongyloididae</taxon>
        <taxon>Strongyloides</taxon>
    </lineage>
</organism>
<dbReference type="Pfam" id="PF00786">
    <property type="entry name" value="PBD"/>
    <property type="match status" value="1"/>
</dbReference>
<comment type="subcellular location">
    <subcellularLocation>
        <location evidence="1">Nucleus</location>
    </subcellularLocation>
</comment>
<evidence type="ECO:0000256" key="3">
    <source>
        <dbReference type="ARBA" id="ARBA00023242"/>
    </source>
</evidence>
<evidence type="ECO:0000259" key="7">
    <source>
        <dbReference type="PROSITE" id="PS51082"/>
    </source>
</evidence>
<reference evidence="9" key="1">
    <citation type="submission" date="2017-02" db="UniProtKB">
        <authorList>
            <consortium name="WormBaseParasite"/>
        </authorList>
    </citation>
    <scope>IDENTIFICATION</scope>
</reference>
<name>A0A0N5C643_STREA</name>
<dbReference type="PROSITE" id="PS51082">
    <property type="entry name" value="WH2"/>
    <property type="match status" value="2"/>
</dbReference>
<keyword evidence="2" id="KW-0677">Repeat</keyword>
<feature type="compositionally biased region" description="Polar residues" evidence="4">
    <location>
        <begin position="369"/>
        <end position="378"/>
    </location>
</feature>
<proteinExistence type="predicted"/>
<evidence type="ECO:0000256" key="4">
    <source>
        <dbReference type="SAM" id="MobiDB-lite"/>
    </source>
</evidence>
<feature type="region of interest" description="Disordered" evidence="4">
    <location>
        <begin position="342"/>
        <end position="525"/>
    </location>
</feature>
<dbReference type="InterPro" id="IPR000697">
    <property type="entry name" value="WH1/EVH1_dom"/>
</dbReference>